<organism evidence="2">
    <name type="scientific">Streptomyces sp. SID12501</name>
    <dbReference type="NCBI Taxonomy" id="2706042"/>
    <lineage>
        <taxon>Bacteria</taxon>
        <taxon>Bacillati</taxon>
        <taxon>Actinomycetota</taxon>
        <taxon>Actinomycetes</taxon>
        <taxon>Kitasatosporales</taxon>
        <taxon>Streptomycetaceae</taxon>
        <taxon>Streptomyces</taxon>
    </lineage>
</organism>
<dbReference type="InterPro" id="IPR036736">
    <property type="entry name" value="ACP-like_sf"/>
</dbReference>
<sequence>MWSVLLQADDVCREDDFFALGGDSLLVLEVFARLEKQGGPLPRPTVIYRHRTLAALATAVDTAE</sequence>
<reference evidence="2" key="1">
    <citation type="submission" date="2020-01" db="EMBL/GenBank/DDBJ databases">
        <title>Insect and environment-associated Actinomycetes.</title>
        <authorList>
            <person name="Currrie C."/>
            <person name="Chevrette M."/>
            <person name="Carlson C."/>
            <person name="Stubbendieck R."/>
            <person name="Wendt-Pienkowski E."/>
        </authorList>
    </citation>
    <scope>NUCLEOTIDE SEQUENCE</scope>
    <source>
        <strain evidence="2">SID12501</strain>
    </source>
</reference>
<name>A0A6B3C912_9ACTN</name>
<evidence type="ECO:0000313" key="2">
    <source>
        <dbReference type="EMBL" id="NEC92924.1"/>
    </source>
</evidence>
<dbReference type="Gene3D" id="1.10.1200.10">
    <property type="entry name" value="ACP-like"/>
    <property type="match status" value="1"/>
</dbReference>
<dbReference type="InterPro" id="IPR009081">
    <property type="entry name" value="PP-bd_ACP"/>
</dbReference>
<dbReference type="PROSITE" id="PS50075">
    <property type="entry name" value="CARRIER"/>
    <property type="match status" value="1"/>
</dbReference>
<accession>A0A6B3C912</accession>
<gene>
    <name evidence="2" type="ORF">G3I71_45990</name>
</gene>
<feature type="non-terminal residue" evidence="2">
    <location>
        <position position="64"/>
    </location>
</feature>
<proteinExistence type="predicted"/>
<dbReference type="Pfam" id="PF00550">
    <property type="entry name" value="PP-binding"/>
    <property type="match status" value="1"/>
</dbReference>
<dbReference type="EMBL" id="JAAGLU010000320">
    <property type="protein sequence ID" value="NEC92924.1"/>
    <property type="molecule type" value="Genomic_DNA"/>
</dbReference>
<protein>
    <recommendedName>
        <fullName evidence="1">Carrier domain-containing protein</fullName>
    </recommendedName>
</protein>
<evidence type="ECO:0000259" key="1">
    <source>
        <dbReference type="PROSITE" id="PS50075"/>
    </source>
</evidence>
<dbReference type="SUPFAM" id="SSF47336">
    <property type="entry name" value="ACP-like"/>
    <property type="match status" value="1"/>
</dbReference>
<dbReference type="AlphaFoldDB" id="A0A6B3C912"/>
<comment type="caution">
    <text evidence="2">The sequence shown here is derived from an EMBL/GenBank/DDBJ whole genome shotgun (WGS) entry which is preliminary data.</text>
</comment>
<feature type="domain" description="Carrier" evidence="1">
    <location>
        <begin position="1"/>
        <end position="64"/>
    </location>
</feature>